<dbReference type="RefSeq" id="WP_147825583.1">
    <property type="nucleotide sequence ID" value="NZ_BAAARG010000002.1"/>
</dbReference>
<dbReference type="EMBL" id="VRSW01000002">
    <property type="protein sequence ID" value="TXK04448.1"/>
    <property type="molecule type" value="Genomic_DNA"/>
</dbReference>
<accession>A0A5C8HLT8</accession>
<gene>
    <name evidence="1" type="ORF">FVP60_07035</name>
</gene>
<dbReference type="AlphaFoldDB" id="A0A5C8HLT8"/>
<comment type="caution">
    <text evidence="1">The sequence shown here is derived from an EMBL/GenBank/DDBJ whole genome shotgun (WGS) entry which is preliminary data.</text>
</comment>
<protein>
    <submittedName>
        <fullName evidence="1">DUF2332 domain-containing protein</fullName>
    </submittedName>
</protein>
<reference evidence="1 2" key="1">
    <citation type="submission" date="2019-08" db="EMBL/GenBank/DDBJ databases">
        <authorList>
            <person name="Dong K."/>
        </authorList>
    </citation>
    <scope>NUCLEOTIDE SEQUENCE [LARGE SCALE GENOMIC DNA]</scope>
    <source>
        <strain evidence="1 2">M4-8</strain>
    </source>
</reference>
<evidence type="ECO:0000313" key="1">
    <source>
        <dbReference type="EMBL" id="TXK04448.1"/>
    </source>
</evidence>
<dbReference type="OrthoDB" id="8899077at2"/>
<evidence type="ECO:0000313" key="2">
    <source>
        <dbReference type="Proteomes" id="UP000321196"/>
    </source>
</evidence>
<proteinExistence type="predicted"/>
<dbReference type="InterPro" id="IPR011200">
    <property type="entry name" value="UCP012608"/>
</dbReference>
<dbReference type="Proteomes" id="UP000321196">
    <property type="component" value="Unassembled WGS sequence"/>
</dbReference>
<dbReference type="Pfam" id="PF10094">
    <property type="entry name" value="DUF2332"/>
    <property type="match status" value="1"/>
</dbReference>
<sequence>MSIAEVQQRYARFAAEEAPGRSELYEAWAHTVATDEAVAAVIAEFEPQRRQPPLVFAVMRLAGAPATSGTSWRDWVLMHRAEILQAGVGRSVQTNEPLRCAALMPALADIAAPIALIEVGASAGLCLYPDRYGYRYVDDTGLVAEWAPEPGSTVTLESALRGTQVPPLNQPDIVWRAGIDVNPLDARDSADRAWLRALVWPGESGREERIAAALDIVAAEPPVMVAGDAVEMLHSVVDRAPTGARIVVTTPGVLPHIPRAGRERLIAEIQHVADEWITLDAPGLHEAWVTSAARVPRDGFALARNGVVLAAADPLGRWIEWFASPDAAS</sequence>
<keyword evidence="2" id="KW-1185">Reference proteome</keyword>
<name>A0A5C8HLT8_9MICO</name>
<organism evidence="1 2">
    <name type="scientific">Microbacterium mitrae</name>
    <dbReference type="NCBI Taxonomy" id="664640"/>
    <lineage>
        <taxon>Bacteria</taxon>
        <taxon>Bacillati</taxon>
        <taxon>Actinomycetota</taxon>
        <taxon>Actinomycetes</taxon>
        <taxon>Micrococcales</taxon>
        <taxon>Microbacteriaceae</taxon>
        <taxon>Microbacterium</taxon>
    </lineage>
</organism>